<comment type="caution">
    <text evidence="2">The sequence shown here is derived from an EMBL/GenBank/DDBJ whole genome shotgun (WGS) entry which is preliminary data.</text>
</comment>
<reference evidence="2 3" key="1">
    <citation type="submission" date="2019-01" db="EMBL/GenBank/DDBJ databases">
        <authorList>
            <person name="Chen W.-M."/>
        </authorList>
    </citation>
    <scope>NUCLEOTIDE SEQUENCE [LARGE SCALE GENOMIC DNA]</scope>
    <source>
        <strain evidence="2 3">CCP-6</strain>
    </source>
</reference>
<sequence>MKTMIKRLWRDESGASAIEYGLVAALIGVVIAATARGIGTQLTTLFTSIQTALTGS</sequence>
<proteinExistence type="predicted"/>
<name>A0A437M209_9PROT</name>
<dbReference type="InterPro" id="IPR007047">
    <property type="entry name" value="Flp_Fap"/>
</dbReference>
<keyword evidence="1" id="KW-0812">Transmembrane</keyword>
<keyword evidence="1" id="KW-0472">Membrane</keyword>
<dbReference type="Proteomes" id="UP000282957">
    <property type="component" value="Unassembled WGS sequence"/>
</dbReference>
<evidence type="ECO:0000313" key="3">
    <source>
        <dbReference type="Proteomes" id="UP000282957"/>
    </source>
</evidence>
<keyword evidence="3" id="KW-1185">Reference proteome</keyword>
<evidence type="ECO:0000256" key="1">
    <source>
        <dbReference type="SAM" id="Phobius"/>
    </source>
</evidence>
<keyword evidence="1" id="KW-1133">Transmembrane helix</keyword>
<gene>
    <name evidence="2" type="ORF">EOD42_21475</name>
</gene>
<feature type="transmembrane region" description="Helical" evidence="1">
    <location>
        <begin position="20"/>
        <end position="38"/>
    </location>
</feature>
<protein>
    <submittedName>
        <fullName evidence="2">Flp family type IVb pilin</fullName>
    </submittedName>
</protein>
<dbReference type="RefSeq" id="WP_127789647.1">
    <property type="nucleotide sequence ID" value="NZ_SACL01000010.1"/>
</dbReference>
<dbReference type="AlphaFoldDB" id="A0A437M209"/>
<accession>A0A437M209</accession>
<evidence type="ECO:0000313" key="2">
    <source>
        <dbReference type="EMBL" id="RVT91544.1"/>
    </source>
</evidence>
<dbReference type="EMBL" id="SACL01000010">
    <property type="protein sequence ID" value="RVT91544.1"/>
    <property type="molecule type" value="Genomic_DNA"/>
</dbReference>
<dbReference type="Pfam" id="PF04964">
    <property type="entry name" value="Flp_Fap"/>
    <property type="match status" value="1"/>
</dbReference>
<organism evidence="2 3">
    <name type="scientific">Rhodovarius crocodyli</name>
    <dbReference type="NCBI Taxonomy" id="1979269"/>
    <lineage>
        <taxon>Bacteria</taxon>
        <taxon>Pseudomonadati</taxon>
        <taxon>Pseudomonadota</taxon>
        <taxon>Alphaproteobacteria</taxon>
        <taxon>Acetobacterales</taxon>
        <taxon>Roseomonadaceae</taxon>
        <taxon>Rhodovarius</taxon>
    </lineage>
</organism>